<organism evidence="1 2">
    <name type="scientific">Novacetimonas hansenii</name>
    <name type="common">Komagataeibacter hansenii</name>
    <dbReference type="NCBI Taxonomy" id="436"/>
    <lineage>
        <taxon>Bacteria</taxon>
        <taxon>Pseudomonadati</taxon>
        <taxon>Pseudomonadota</taxon>
        <taxon>Alphaproteobacteria</taxon>
        <taxon>Acetobacterales</taxon>
        <taxon>Acetobacteraceae</taxon>
        <taxon>Novacetimonas</taxon>
    </lineage>
</organism>
<dbReference type="SUPFAM" id="SSF49313">
    <property type="entry name" value="Cadherin-like"/>
    <property type="match status" value="1"/>
</dbReference>
<sequence length="233" mass="25357">MAAGTGVDVSANGGITAISANLSALSTVVTMRARNPVLSDDTQRNGFSEEALTGKATWDLFDRYDRDNVHRLGTPMDAGWVAGFVSRSFVQAGSHFSIPVVDGDVLGASPHPDENWTMDVRMQDGAPLPAWLIFDPVTRRFEGDPPEGESCDLVLHVELADGYGHRGFVEMFVHVQGEMDGLMSRLLDDRAMSAPSRAQAPRQRSTLHDRLRAHHQAARHGHGRHLLRGGGAR</sequence>
<evidence type="ECO:0000313" key="1">
    <source>
        <dbReference type="EMBL" id="GEC63981.1"/>
    </source>
</evidence>
<gene>
    <name evidence="1" type="ORF">GHA01_18300</name>
</gene>
<dbReference type="InterPro" id="IPR015919">
    <property type="entry name" value="Cadherin-like_sf"/>
</dbReference>
<dbReference type="Gene3D" id="2.60.40.10">
    <property type="entry name" value="Immunoglobulins"/>
    <property type="match status" value="1"/>
</dbReference>
<protein>
    <submittedName>
        <fullName evidence="1">Uncharacterized protein</fullName>
    </submittedName>
</protein>
<evidence type="ECO:0000313" key="2">
    <source>
        <dbReference type="Proteomes" id="UP000319478"/>
    </source>
</evidence>
<name>A0ABQ0SFB5_NOVHA</name>
<dbReference type="InterPro" id="IPR013783">
    <property type="entry name" value="Ig-like_fold"/>
</dbReference>
<keyword evidence="2" id="KW-1185">Reference proteome</keyword>
<proteinExistence type="predicted"/>
<dbReference type="Proteomes" id="UP000319478">
    <property type="component" value="Unassembled WGS sequence"/>
</dbReference>
<dbReference type="EMBL" id="BJNN01000097">
    <property type="protein sequence ID" value="GEC63981.1"/>
    <property type="molecule type" value="Genomic_DNA"/>
</dbReference>
<accession>A0ABQ0SFB5</accession>
<reference evidence="1 2" key="1">
    <citation type="submission" date="2019-06" db="EMBL/GenBank/DDBJ databases">
        <title>Whole genome shotgun sequence of Komagataeibacter hansenii NBRC 14820.</title>
        <authorList>
            <person name="Hosoyama A."/>
            <person name="Uohara A."/>
            <person name="Ohji S."/>
            <person name="Ichikawa N."/>
        </authorList>
    </citation>
    <scope>NUCLEOTIDE SEQUENCE [LARGE SCALE GENOMIC DNA]</scope>
    <source>
        <strain evidence="1 2">NBRC 14820</strain>
    </source>
</reference>
<comment type="caution">
    <text evidence="1">The sequence shown here is derived from an EMBL/GenBank/DDBJ whole genome shotgun (WGS) entry which is preliminary data.</text>
</comment>